<dbReference type="Proteomes" id="UP000239209">
    <property type="component" value="Unassembled WGS sequence"/>
</dbReference>
<dbReference type="InterPro" id="IPR005149">
    <property type="entry name" value="Tscrpt_reg_PadR_N"/>
</dbReference>
<comment type="caution">
    <text evidence="2">The sequence shown here is derived from an EMBL/GenBank/DDBJ whole genome shotgun (WGS) entry which is preliminary data.</text>
</comment>
<dbReference type="SUPFAM" id="SSF46785">
    <property type="entry name" value="Winged helix' DNA-binding domain"/>
    <property type="match status" value="1"/>
</dbReference>
<protein>
    <submittedName>
        <fullName evidence="2">PadR family transcriptional regulator</fullName>
    </submittedName>
</protein>
<gene>
    <name evidence="2" type="ORF">CLV70_105420</name>
</gene>
<dbReference type="AlphaFoldDB" id="A0A2T0S9Z7"/>
<evidence type="ECO:0000313" key="3">
    <source>
        <dbReference type="Proteomes" id="UP000239209"/>
    </source>
</evidence>
<dbReference type="EMBL" id="PVZG01000005">
    <property type="protein sequence ID" value="PRY30250.1"/>
    <property type="molecule type" value="Genomic_DNA"/>
</dbReference>
<reference evidence="2 3" key="1">
    <citation type="submission" date="2018-03" db="EMBL/GenBank/DDBJ databases">
        <title>Genomic Encyclopedia of Archaeal and Bacterial Type Strains, Phase II (KMG-II): from individual species to whole genera.</title>
        <authorList>
            <person name="Goeker M."/>
        </authorList>
    </citation>
    <scope>NUCLEOTIDE SEQUENCE [LARGE SCALE GENOMIC DNA]</scope>
    <source>
        <strain evidence="2 3">DSM 45348</strain>
    </source>
</reference>
<dbReference type="Pfam" id="PF03551">
    <property type="entry name" value="PadR"/>
    <property type="match status" value="1"/>
</dbReference>
<name>A0A2T0S9Z7_9ACTN</name>
<proteinExistence type="predicted"/>
<keyword evidence="3" id="KW-1185">Reference proteome</keyword>
<dbReference type="InterPro" id="IPR036388">
    <property type="entry name" value="WH-like_DNA-bd_sf"/>
</dbReference>
<sequence length="136" mass="15458">MEGGADEAFCLFDIGKISGMARPVRITGPLLDVLEVLLRGFADGEELHGWKIIKATKRSGPTVYGTIDRLEDAGWIIGRWEQENPEPHRPRRRLYRLTPNGVVESRRILEARRPDAARSQPKLAWRTAMPASLWRD</sequence>
<dbReference type="InterPro" id="IPR036390">
    <property type="entry name" value="WH_DNA-bd_sf"/>
</dbReference>
<organism evidence="2 3">
    <name type="scientific">Pseudosporangium ferrugineum</name>
    <dbReference type="NCBI Taxonomy" id="439699"/>
    <lineage>
        <taxon>Bacteria</taxon>
        <taxon>Bacillati</taxon>
        <taxon>Actinomycetota</taxon>
        <taxon>Actinomycetes</taxon>
        <taxon>Micromonosporales</taxon>
        <taxon>Micromonosporaceae</taxon>
        <taxon>Pseudosporangium</taxon>
    </lineage>
</organism>
<evidence type="ECO:0000313" key="2">
    <source>
        <dbReference type="EMBL" id="PRY30250.1"/>
    </source>
</evidence>
<accession>A0A2T0S9Z7</accession>
<evidence type="ECO:0000259" key="1">
    <source>
        <dbReference type="Pfam" id="PF03551"/>
    </source>
</evidence>
<dbReference type="Gene3D" id="1.10.10.10">
    <property type="entry name" value="Winged helix-like DNA-binding domain superfamily/Winged helix DNA-binding domain"/>
    <property type="match status" value="1"/>
</dbReference>
<feature type="domain" description="Transcription regulator PadR N-terminal" evidence="1">
    <location>
        <begin position="45"/>
        <end position="104"/>
    </location>
</feature>